<organism evidence="2 3">
    <name type="scientific">Phaeosphaeria nodorum (strain SN15 / ATCC MYA-4574 / FGSC 10173)</name>
    <name type="common">Glume blotch fungus</name>
    <name type="synonym">Parastagonospora nodorum</name>
    <dbReference type="NCBI Taxonomy" id="321614"/>
    <lineage>
        <taxon>Eukaryota</taxon>
        <taxon>Fungi</taxon>
        <taxon>Dikarya</taxon>
        <taxon>Ascomycota</taxon>
        <taxon>Pezizomycotina</taxon>
        <taxon>Dothideomycetes</taxon>
        <taxon>Pleosporomycetidae</taxon>
        <taxon>Pleosporales</taxon>
        <taxon>Pleosporineae</taxon>
        <taxon>Phaeosphaeriaceae</taxon>
        <taxon>Parastagonospora</taxon>
    </lineage>
</organism>
<name>A0A7U2I4S6_PHANO</name>
<evidence type="ECO:0000256" key="1">
    <source>
        <dbReference type="SAM" id="SignalP"/>
    </source>
</evidence>
<proteinExistence type="predicted"/>
<gene>
    <name evidence="2" type="ORF">JI435_417120</name>
</gene>
<feature type="signal peptide" evidence="1">
    <location>
        <begin position="1"/>
        <end position="26"/>
    </location>
</feature>
<evidence type="ECO:0000313" key="3">
    <source>
        <dbReference type="Proteomes" id="UP000663193"/>
    </source>
</evidence>
<evidence type="ECO:0000313" key="2">
    <source>
        <dbReference type="EMBL" id="QRD01684.1"/>
    </source>
</evidence>
<dbReference type="EMBL" id="CP069034">
    <property type="protein sequence ID" value="QRD01684.1"/>
    <property type="molecule type" value="Genomic_DNA"/>
</dbReference>
<dbReference type="Proteomes" id="UP000663193">
    <property type="component" value="Chromosome 12"/>
</dbReference>
<accession>A0A7U2I4S6</accession>
<feature type="chain" id="PRO_5030784843" description="Secreted protein" evidence="1">
    <location>
        <begin position="27"/>
        <end position="90"/>
    </location>
</feature>
<sequence length="90" mass="9802">MQAAVTACVLLLKFAALASCGPCVKAERDLRSRFVADKESAGRARWPEQRGRTCVRLNVPQMGGLSSLDRTSPISLFFFMRASPLSLSVV</sequence>
<evidence type="ECO:0008006" key="4">
    <source>
        <dbReference type="Google" id="ProtNLM"/>
    </source>
</evidence>
<dbReference type="VEuPathDB" id="FungiDB:JI435_417120"/>
<reference evidence="3" key="1">
    <citation type="journal article" date="2021" name="BMC Genomics">
        <title>Chromosome-level genome assembly and manually-curated proteome of model necrotroph Parastagonospora nodorum Sn15 reveals a genome-wide trove of candidate effector homologs, and redundancy of virulence-related functions within an accessory chromosome.</title>
        <authorList>
            <person name="Bertazzoni S."/>
            <person name="Jones D.A.B."/>
            <person name="Phan H.T."/>
            <person name="Tan K.-C."/>
            <person name="Hane J.K."/>
        </authorList>
    </citation>
    <scope>NUCLEOTIDE SEQUENCE [LARGE SCALE GENOMIC DNA]</scope>
    <source>
        <strain evidence="3">SN15 / ATCC MYA-4574 / FGSC 10173)</strain>
    </source>
</reference>
<keyword evidence="1" id="KW-0732">Signal</keyword>
<keyword evidence="3" id="KW-1185">Reference proteome</keyword>
<dbReference type="AlphaFoldDB" id="A0A7U2I4S6"/>
<protein>
    <recommendedName>
        <fullName evidence="4">Secreted protein</fullName>
    </recommendedName>
</protein>